<feature type="transmembrane region" description="Helical" evidence="5">
    <location>
        <begin position="418"/>
        <end position="440"/>
    </location>
</feature>
<keyword evidence="2 5" id="KW-0812">Transmembrane</keyword>
<name>A0ABS9TCH4_9PSEU</name>
<feature type="transmembrane region" description="Helical" evidence="5">
    <location>
        <begin position="392"/>
        <end position="412"/>
    </location>
</feature>
<feature type="transmembrane region" description="Helical" evidence="5">
    <location>
        <begin position="154"/>
        <end position="171"/>
    </location>
</feature>
<feature type="transmembrane region" description="Helical" evidence="5">
    <location>
        <begin position="243"/>
        <end position="261"/>
    </location>
</feature>
<feature type="transmembrane region" description="Helical" evidence="5">
    <location>
        <begin position="317"/>
        <end position="337"/>
    </location>
</feature>
<keyword evidence="3 5" id="KW-1133">Transmembrane helix</keyword>
<keyword evidence="8" id="KW-1185">Reference proteome</keyword>
<dbReference type="InterPro" id="IPR005829">
    <property type="entry name" value="Sugar_transporter_CS"/>
</dbReference>
<dbReference type="Pfam" id="PF00083">
    <property type="entry name" value="Sugar_tr"/>
    <property type="match status" value="1"/>
</dbReference>
<proteinExistence type="predicted"/>
<evidence type="ECO:0000256" key="2">
    <source>
        <dbReference type="ARBA" id="ARBA00022692"/>
    </source>
</evidence>
<gene>
    <name evidence="7" type="ORF">MMF94_11075</name>
</gene>
<feature type="transmembrane region" description="Helical" evidence="5">
    <location>
        <begin position="357"/>
        <end position="380"/>
    </location>
</feature>
<evidence type="ECO:0000256" key="1">
    <source>
        <dbReference type="ARBA" id="ARBA00004651"/>
    </source>
</evidence>
<feature type="transmembrane region" description="Helical" evidence="5">
    <location>
        <begin position="177"/>
        <end position="200"/>
    </location>
</feature>
<dbReference type="InterPro" id="IPR005828">
    <property type="entry name" value="MFS_sugar_transport-like"/>
</dbReference>
<reference evidence="7 8" key="1">
    <citation type="submission" date="2022-03" db="EMBL/GenBank/DDBJ databases">
        <title>Pseudonocardia alaer sp. nov., a novel actinomycete isolated from reed forest soil.</title>
        <authorList>
            <person name="Wang L."/>
        </authorList>
    </citation>
    <scope>NUCLEOTIDE SEQUENCE [LARGE SCALE GENOMIC DNA]</scope>
    <source>
        <strain evidence="7 8">Y-16303</strain>
    </source>
</reference>
<protein>
    <submittedName>
        <fullName evidence="7">MFS transporter</fullName>
    </submittedName>
</protein>
<evidence type="ECO:0000256" key="5">
    <source>
        <dbReference type="SAM" id="Phobius"/>
    </source>
</evidence>
<organism evidence="7 8">
    <name type="scientific">Pseudonocardia alaniniphila</name>
    <dbReference type="NCBI Taxonomy" id="75291"/>
    <lineage>
        <taxon>Bacteria</taxon>
        <taxon>Bacillati</taxon>
        <taxon>Actinomycetota</taxon>
        <taxon>Actinomycetes</taxon>
        <taxon>Pseudonocardiales</taxon>
        <taxon>Pseudonocardiaceae</taxon>
        <taxon>Pseudonocardia</taxon>
    </lineage>
</organism>
<comment type="subcellular location">
    <subcellularLocation>
        <location evidence="1">Cell membrane</location>
        <topology evidence="1">Multi-pass membrane protein</topology>
    </subcellularLocation>
</comment>
<sequence length="530" mass="55911">MASATPGNQVELFVCESAAFPRNSSACHARSAFPSKGVLDCWLRPSRAWGMEFQMMRSARRDRAVPVISDPIEEALDDAPLSLFHFRAAITAGAGFFTDAYDLNVIGTVMLLVRPQFGLDAGQVALASSSALLATAIGAFLFGRLGDLLGRRRIYGLEAAIMVVGALLSAVSPNFTWLLVARFILGMGIGGDYPASGVIMTEYANRFNRGRLVGLSFAFYVLGQMTAYLVSLLILAAGAPSDLAWRLILGFGAIPSIIVLWNRRHMPESPRWTLRVAGDRTQAANDLSAFSDRSGIGMVSRQARVKLALSGMLRNKIFLITLVGTGVSWFFYDVASYGNSVSQPLLIKSISPATDNVTNVAINALLVICFGVTGALVGLAVIDRIRRTTLQILGLCLCAASMLLITSVPGLTDTVAPFAVVFGLSLFGSAFGPNPGLILLSAECYPTAARSTGHGISSSLGKVGAFIGALLAPLVLSAYGLRVTTLLAGACFVLAILATLVLRDPSGVPLDAASAEMDGDLRAAPELEPA</sequence>
<accession>A0ABS9TCH4</accession>
<dbReference type="EMBL" id="JAKXMK010000008">
    <property type="protein sequence ID" value="MCH6166227.1"/>
    <property type="molecule type" value="Genomic_DNA"/>
</dbReference>
<feature type="transmembrane region" description="Helical" evidence="5">
    <location>
        <begin position="485"/>
        <end position="502"/>
    </location>
</feature>
<dbReference type="SUPFAM" id="SSF103473">
    <property type="entry name" value="MFS general substrate transporter"/>
    <property type="match status" value="1"/>
</dbReference>
<dbReference type="PANTHER" id="PTHR23508:SF10">
    <property type="entry name" value="CARBOXYLIC ACID TRANSPORTER PROTEIN HOMOLOG"/>
    <property type="match status" value="1"/>
</dbReference>
<feature type="transmembrane region" description="Helical" evidence="5">
    <location>
        <begin position="212"/>
        <end position="237"/>
    </location>
</feature>
<feature type="domain" description="Major facilitator superfamily (MFS) profile" evidence="6">
    <location>
        <begin position="88"/>
        <end position="507"/>
    </location>
</feature>
<feature type="transmembrane region" description="Helical" evidence="5">
    <location>
        <begin position="121"/>
        <end position="142"/>
    </location>
</feature>
<dbReference type="PROSITE" id="PS50850">
    <property type="entry name" value="MFS"/>
    <property type="match status" value="1"/>
</dbReference>
<evidence type="ECO:0000256" key="4">
    <source>
        <dbReference type="ARBA" id="ARBA00023136"/>
    </source>
</evidence>
<keyword evidence="4 5" id="KW-0472">Membrane</keyword>
<dbReference type="Proteomes" id="UP001299970">
    <property type="component" value="Unassembled WGS sequence"/>
</dbReference>
<dbReference type="InterPro" id="IPR036259">
    <property type="entry name" value="MFS_trans_sf"/>
</dbReference>
<evidence type="ECO:0000313" key="7">
    <source>
        <dbReference type="EMBL" id="MCH6166227.1"/>
    </source>
</evidence>
<dbReference type="PANTHER" id="PTHR23508">
    <property type="entry name" value="CARBOXYLIC ACID TRANSPORTER PROTEIN HOMOLOG"/>
    <property type="match status" value="1"/>
</dbReference>
<dbReference type="RefSeq" id="WP_241036255.1">
    <property type="nucleotide sequence ID" value="NZ_JAKXMK010000008.1"/>
</dbReference>
<dbReference type="Gene3D" id="1.20.1250.20">
    <property type="entry name" value="MFS general substrate transporter like domains"/>
    <property type="match status" value="1"/>
</dbReference>
<comment type="caution">
    <text evidence="7">The sequence shown here is derived from an EMBL/GenBank/DDBJ whole genome shotgun (WGS) entry which is preliminary data.</text>
</comment>
<feature type="transmembrane region" description="Helical" evidence="5">
    <location>
        <begin position="460"/>
        <end position="479"/>
    </location>
</feature>
<evidence type="ECO:0000259" key="6">
    <source>
        <dbReference type="PROSITE" id="PS50850"/>
    </source>
</evidence>
<dbReference type="InterPro" id="IPR020846">
    <property type="entry name" value="MFS_dom"/>
</dbReference>
<dbReference type="PROSITE" id="PS00217">
    <property type="entry name" value="SUGAR_TRANSPORT_2"/>
    <property type="match status" value="1"/>
</dbReference>
<evidence type="ECO:0000256" key="3">
    <source>
        <dbReference type="ARBA" id="ARBA00022989"/>
    </source>
</evidence>
<evidence type="ECO:0000313" key="8">
    <source>
        <dbReference type="Proteomes" id="UP001299970"/>
    </source>
</evidence>